<reference evidence="2" key="1">
    <citation type="thesis" date="2020" institute="ProQuest LLC" country="789 East Eisenhower Parkway, Ann Arbor, MI, USA">
        <title>Comparative Genomics and Chromosome Evolution.</title>
        <authorList>
            <person name="Mudd A.B."/>
        </authorList>
    </citation>
    <scope>NUCLEOTIDE SEQUENCE</scope>
    <source>
        <strain evidence="2">237g6f4</strain>
        <tissue evidence="2">Blood</tissue>
    </source>
</reference>
<evidence type="ECO:0000313" key="2">
    <source>
        <dbReference type="EMBL" id="KAG8545709.1"/>
    </source>
</evidence>
<evidence type="ECO:0000256" key="1">
    <source>
        <dbReference type="SAM" id="MobiDB-lite"/>
    </source>
</evidence>
<protein>
    <submittedName>
        <fullName evidence="2">Uncharacterized protein</fullName>
    </submittedName>
</protein>
<proteinExistence type="predicted"/>
<accession>A0AAV6Z840</accession>
<sequence>MEADSPRMQRMSYTGDTRRNKPSSRRSWPALPRGNVTQLRRGTALPYSARRTTRTRNAEGQSNW</sequence>
<keyword evidence="3" id="KW-1185">Reference proteome</keyword>
<evidence type="ECO:0000313" key="3">
    <source>
        <dbReference type="Proteomes" id="UP000824782"/>
    </source>
</evidence>
<feature type="region of interest" description="Disordered" evidence="1">
    <location>
        <begin position="1"/>
        <end position="64"/>
    </location>
</feature>
<gene>
    <name evidence="2" type="ORF">GDO81_020456</name>
</gene>
<dbReference type="AlphaFoldDB" id="A0AAV6Z840"/>
<name>A0AAV6Z840_ENGPU</name>
<organism evidence="2 3">
    <name type="scientific">Engystomops pustulosus</name>
    <name type="common">Tungara frog</name>
    <name type="synonym">Physalaemus pustulosus</name>
    <dbReference type="NCBI Taxonomy" id="76066"/>
    <lineage>
        <taxon>Eukaryota</taxon>
        <taxon>Metazoa</taxon>
        <taxon>Chordata</taxon>
        <taxon>Craniata</taxon>
        <taxon>Vertebrata</taxon>
        <taxon>Euteleostomi</taxon>
        <taxon>Amphibia</taxon>
        <taxon>Batrachia</taxon>
        <taxon>Anura</taxon>
        <taxon>Neobatrachia</taxon>
        <taxon>Hyloidea</taxon>
        <taxon>Leptodactylidae</taxon>
        <taxon>Leiuperinae</taxon>
        <taxon>Engystomops</taxon>
    </lineage>
</organism>
<dbReference type="Proteomes" id="UP000824782">
    <property type="component" value="Unassembled WGS sequence"/>
</dbReference>
<comment type="caution">
    <text evidence="2">The sequence shown here is derived from an EMBL/GenBank/DDBJ whole genome shotgun (WGS) entry which is preliminary data.</text>
</comment>
<dbReference type="EMBL" id="WNYA01001469">
    <property type="protein sequence ID" value="KAG8545709.1"/>
    <property type="molecule type" value="Genomic_DNA"/>
</dbReference>